<name>A0A1Y6IP29_9VIBR</name>
<keyword evidence="1" id="KW-0223">Dioxygenase</keyword>
<dbReference type="EMBL" id="FXXI01000001">
    <property type="protein sequence ID" value="SMR99407.1"/>
    <property type="molecule type" value="Genomic_DNA"/>
</dbReference>
<protein>
    <submittedName>
        <fullName evidence="1">2OG-Fe dioxygenase family protein</fullName>
    </submittedName>
</protein>
<dbReference type="GO" id="GO:0051213">
    <property type="term" value="F:dioxygenase activity"/>
    <property type="evidence" value="ECO:0007669"/>
    <property type="project" value="UniProtKB-KW"/>
</dbReference>
<dbReference type="Pfam" id="PF10014">
    <property type="entry name" value="2OG-Fe_Oxy_2"/>
    <property type="match status" value="1"/>
</dbReference>
<dbReference type="Proteomes" id="UP000196125">
    <property type="component" value="Unassembled WGS sequence"/>
</dbReference>
<dbReference type="OrthoDB" id="6681382at2"/>
<dbReference type="RefSeq" id="WP_087479442.1">
    <property type="nucleotide sequence ID" value="NZ_AP024883.1"/>
</dbReference>
<gene>
    <name evidence="1" type="ORF">SBX37_13155</name>
    <name evidence="2" type="ORF">VIM7927_00632</name>
</gene>
<organism evidence="2 3">
    <name type="scientific">Vibrio mangrovi</name>
    <dbReference type="NCBI Taxonomy" id="474394"/>
    <lineage>
        <taxon>Bacteria</taxon>
        <taxon>Pseudomonadati</taxon>
        <taxon>Pseudomonadota</taxon>
        <taxon>Gammaproteobacteria</taxon>
        <taxon>Vibrionales</taxon>
        <taxon>Vibrionaceae</taxon>
        <taxon>Vibrio</taxon>
    </lineage>
</organism>
<evidence type="ECO:0000313" key="3">
    <source>
        <dbReference type="Proteomes" id="UP000196125"/>
    </source>
</evidence>
<accession>A0A1Y6IP29</accession>
<sequence>MFHEHENTLHITHLSDIAIHQLAPSFRKLPHTAHADGQYRLRRYSVIRFIGGKVIEVDKHDFTQSSQYNHFQGDIVRQFEPVLEETLSSSGLQEMCELFVEANGLPDGQIIDIHQMRIASVFDETMVSPEGIHQDGYDYIAMIGIDRHNIVGGELMLYRDNHEAPFFRKVLEDGEVAMVADGTLWHNATPIRSIEHGEEGHMDVFVLTARDGNHELHS</sequence>
<dbReference type="AlphaFoldDB" id="A0A1Y6IP29"/>
<proteinExistence type="predicted"/>
<reference evidence="2 3" key="1">
    <citation type="submission" date="2017-05" db="EMBL/GenBank/DDBJ databases">
        <authorList>
            <person name="Song R."/>
            <person name="Chenine A.L."/>
            <person name="Ruprecht R.M."/>
        </authorList>
    </citation>
    <scope>NUCLEOTIDE SEQUENCE [LARGE SCALE GENOMIC DNA]</scope>
    <source>
        <strain evidence="2 3">CECT 7927</strain>
    </source>
</reference>
<evidence type="ECO:0000313" key="1">
    <source>
        <dbReference type="EMBL" id="MDW6003798.1"/>
    </source>
</evidence>
<evidence type="ECO:0000313" key="2">
    <source>
        <dbReference type="EMBL" id="SMR99407.1"/>
    </source>
</evidence>
<dbReference type="Gene3D" id="2.60.120.620">
    <property type="entry name" value="q2cbj1_9rhob like domain"/>
    <property type="match status" value="1"/>
</dbReference>
<keyword evidence="1" id="KW-0560">Oxidoreductase</keyword>
<keyword evidence="4" id="KW-1185">Reference proteome</keyword>
<reference evidence="1 4" key="2">
    <citation type="submission" date="2023-11" db="EMBL/GenBank/DDBJ databases">
        <title>Plant-associative lifestyle of Vibrio porteresiae and its evolutionary dynamics.</title>
        <authorList>
            <person name="Rameshkumar N."/>
            <person name="Kirti K."/>
        </authorList>
    </citation>
    <scope>NUCLEOTIDE SEQUENCE [LARGE SCALE GENOMIC DNA]</scope>
    <source>
        <strain evidence="1 4">MSSRF38</strain>
    </source>
</reference>
<dbReference type="Proteomes" id="UP001283366">
    <property type="component" value="Unassembled WGS sequence"/>
</dbReference>
<dbReference type="InterPro" id="IPR018724">
    <property type="entry name" value="2OG-Fe_dioxygenase"/>
</dbReference>
<evidence type="ECO:0000313" key="4">
    <source>
        <dbReference type="Proteomes" id="UP001283366"/>
    </source>
</evidence>
<dbReference type="EMBL" id="JAWRCO010000001">
    <property type="protein sequence ID" value="MDW6003798.1"/>
    <property type="molecule type" value="Genomic_DNA"/>
</dbReference>